<reference evidence="1 2" key="1">
    <citation type="submission" date="2020-08" db="EMBL/GenBank/DDBJ databases">
        <title>Genomic Encyclopedia of Type Strains, Phase IV (KMG-IV): sequencing the most valuable type-strain genomes for metagenomic binning, comparative biology and taxonomic classification.</title>
        <authorList>
            <person name="Goeker M."/>
        </authorList>
    </citation>
    <scope>NUCLEOTIDE SEQUENCE [LARGE SCALE GENOMIC DNA]</scope>
    <source>
        <strain evidence="1 2">DSM 5391</strain>
    </source>
</reference>
<dbReference type="Proteomes" id="UP000531594">
    <property type="component" value="Unassembled WGS sequence"/>
</dbReference>
<organism evidence="1 2">
    <name type="scientific">Bacillus benzoevorans</name>
    <dbReference type="NCBI Taxonomy" id="1456"/>
    <lineage>
        <taxon>Bacteria</taxon>
        <taxon>Bacillati</taxon>
        <taxon>Bacillota</taxon>
        <taxon>Bacilli</taxon>
        <taxon>Bacillales</taxon>
        <taxon>Bacillaceae</taxon>
        <taxon>Bacillus</taxon>
    </lineage>
</organism>
<dbReference type="AlphaFoldDB" id="A0A7X0LV98"/>
<accession>A0A7X0LV98</accession>
<name>A0A7X0LV98_9BACI</name>
<protein>
    <submittedName>
        <fullName evidence="1">Putative Zn-dependent protease with MMP-like domain</fullName>
    </submittedName>
</protein>
<keyword evidence="2" id="KW-1185">Reference proteome</keyword>
<evidence type="ECO:0000313" key="1">
    <source>
        <dbReference type="EMBL" id="MBB6444342.1"/>
    </source>
</evidence>
<dbReference type="RefSeq" id="WP_184523322.1">
    <property type="nucleotide sequence ID" value="NZ_JACHGK010000002.1"/>
</dbReference>
<dbReference type="EMBL" id="JACHGK010000002">
    <property type="protein sequence ID" value="MBB6444342.1"/>
    <property type="molecule type" value="Genomic_DNA"/>
</dbReference>
<sequence length="94" mass="11095">MNTKEFETIVEKAINVAPDWLKDDINSIVQKEKDIRISNVISKLYNQYSFNLTHIFASMHRDVEWSNISRERLTFIDNNLDLIDYMVKALKKSS</sequence>
<gene>
    <name evidence="1" type="ORF">HNR53_000950</name>
</gene>
<dbReference type="GO" id="GO:0006508">
    <property type="term" value="P:proteolysis"/>
    <property type="evidence" value="ECO:0007669"/>
    <property type="project" value="UniProtKB-KW"/>
</dbReference>
<comment type="caution">
    <text evidence="1">The sequence shown here is derived from an EMBL/GenBank/DDBJ whole genome shotgun (WGS) entry which is preliminary data.</text>
</comment>
<evidence type="ECO:0000313" key="2">
    <source>
        <dbReference type="Proteomes" id="UP000531594"/>
    </source>
</evidence>
<keyword evidence="1" id="KW-0645">Protease</keyword>
<dbReference type="GO" id="GO:0008233">
    <property type="term" value="F:peptidase activity"/>
    <property type="evidence" value="ECO:0007669"/>
    <property type="project" value="UniProtKB-KW"/>
</dbReference>
<proteinExistence type="predicted"/>
<keyword evidence="1" id="KW-0378">Hydrolase</keyword>